<feature type="domain" description="ABC transporter" evidence="4">
    <location>
        <begin position="3"/>
        <end position="208"/>
    </location>
</feature>
<dbReference type="PROSITE" id="PS00211">
    <property type="entry name" value="ABC_TRANSPORTER_1"/>
    <property type="match status" value="1"/>
</dbReference>
<gene>
    <name evidence="5" type="ORF">SJPD1_1207</name>
</gene>
<dbReference type="AlphaFoldDB" id="A0A290HCY8"/>
<dbReference type="PANTHER" id="PTHR42798:SF7">
    <property type="entry name" value="ALPHA-D-RIBOSE 1-METHYLPHOSPHONATE 5-TRIPHOSPHATE SYNTHASE SUBUNIT PHNL"/>
    <property type="match status" value="1"/>
</dbReference>
<dbReference type="PROSITE" id="PS50893">
    <property type="entry name" value="ABC_TRANSPORTER_2"/>
    <property type="match status" value="1"/>
</dbReference>
<evidence type="ECO:0000259" key="4">
    <source>
        <dbReference type="PROSITE" id="PS50893"/>
    </source>
</evidence>
<reference evidence="6" key="1">
    <citation type="submission" date="2017-09" db="EMBL/GenBank/DDBJ databases">
        <title>The complete genome of Sulfurospirillum sp. JPD-1.</title>
        <authorList>
            <person name="Goris T."/>
        </authorList>
    </citation>
    <scope>NUCLEOTIDE SEQUENCE [LARGE SCALE GENOMIC DNA]</scope>
    <source>
        <strain evidence="6">JPD-1</strain>
    </source>
</reference>
<evidence type="ECO:0000256" key="3">
    <source>
        <dbReference type="ARBA" id="ARBA00022840"/>
    </source>
</evidence>
<keyword evidence="5" id="KW-0449">Lipoprotein</keyword>
<name>A0A290HCY8_9BACT</name>
<dbReference type="EC" id="3.6.3.-" evidence="5"/>
<evidence type="ECO:0000256" key="1">
    <source>
        <dbReference type="ARBA" id="ARBA00005417"/>
    </source>
</evidence>
<sequence>MILQAGGITHYYKNDLALDNVNFEAKKGEFIAIVGESGSGKSTLLSILSSLLRPSHGELFFEGKAYTLIKDIDAFRQKEVGFIFQFHYLIGYLTILENIKLAAIHKQSSYIDTLFKQCGIEAIKNKYPDEISGGQRQRAAIVRALVNTPKIIFADEPTGNLDSRNSQMIYELFKTLSKSGTTIIIATHDRHVSEYADKIIEVKDGKIL</sequence>
<dbReference type="Pfam" id="PF00005">
    <property type="entry name" value="ABC_tran"/>
    <property type="match status" value="1"/>
</dbReference>
<dbReference type="GO" id="GO:0005524">
    <property type="term" value="F:ATP binding"/>
    <property type="evidence" value="ECO:0007669"/>
    <property type="project" value="UniProtKB-KW"/>
</dbReference>
<dbReference type="EMBL" id="CP023275">
    <property type="protein sequence ID" value="ATB69317.1"/>
    <property type="molecule type" value="Genomic_DNA"/>
</dbReference>
<comment type="similarity">
    <text evidence="1">Belongs to the ABC transporter superfamily.</text>
</comment>
<dbReference type="Proteomes" id="UP000217349">
    <property type="component" value="Chromosome"/>
</dbReference>
<organism evidence="5 6">
    <name type="scientific">Sulfurospirillum diekertiae</name>
    <dbReference type="NCBI Taxonomy" id="1854492"/>
    <lineage>
        <taxon>Bacteria</taxon>
        <taxon>Pseudomonadati</taxon>
        <taxon>Campylobacterota</taxon>
        <taxon>Epsilonproteobacteria</taxon>
        <taxon>Campylobacterales</taxon>
        <taxon>Sulfurospirillaceae</taxon>
        <taxon>Sulfurospirillum</taxon>
    </lineage>
</organism>
<proteinExistence type="inferred from homology"/>
<protein>
    <submittedName>
        <fullName evidence="5">Lipoprotein-releasing system ATP-binding protein, LolD-like</fullName>
        <ecNumber evidence="5">3.6.3.-</ecNumber>
    </submittedName>
</protein>
<dbReference type="KEGG" id="sulj:SJPD1_1207"/>
<dbReference type="InterPro" id="IPR003593">
    <property type="entry name" value="AAA+_ATPase"/>
</dbReference>
<keyword evidence="5" id="KW-0378">Hydrolase</keyword>
<dbReference type="Gene3D" id="3.40.50.300">
    <property type="entry name" value="P-loop containing nucleotide triphosphate hydrolases"/>
    <property type="match status" value="1"/>
</dbReference>
<dbReference type="InterPro" id="IPR027417">
    <property type="entry name" value="P-loop_NTPase"/>
</dbReference>
<dbReference type="GO" id="GO:0016887">
    <property type="term" value="F:ATP hydrolysis activity"/>
    <property type="evidence" value="ECO:0007669"/>
    <property type="project" value="InterPro"/>
</dbReference>
<accession>A0A290HCY8</accession>
<dbReference type="SUPFAM" id="SSF52540">
    <property type="entry name" value="P-loop containing nucleoside triphosphate hydrolases"/>
    <property type="match status" value="1"/>
</dbReference>
<evidence type="ECO:0000313" key="5">
    <source>
        <dbReference type="EMBL" id="ATB69317.1"/>
    </source>
</evidence>
<dbReference type="InterPro" id="IPR017871">
    <property type="entry name" value="ABC_transporter-like_CS"/>
</dbReference>
<evidence type="ECO:0000256" key="2">
    <source>
        <dbReference type="ARBA" id="ARBA00022741"/>
    </source>
</evidence>
<keyword evidence="2" id="KW-0547">Nucleotide-binding</keyword>
<keyword evidence="3 5" id="KW-0067">ATP-binding</keyword>
<dbReference type="InterPro" id="IPR003439">
    <property type="entry name" value="ABC_transporter-like_ATP-bd"/>
</dbReference>
<dbReference type="PANTHER" id="PTHR42798">
    <property type="entry name" value="LIPOPROTEIN-RELEASING SYSTEM ATP-BINDING PROTEIN LOLD"/>
    <property type="match status" value="1"/>
</dbReference>
<evidence type="ECO:0000313" key="6">
    <source>
        <dbReference type="Proteomes" id="UP000217349"/>
    </source>
</evidence>
<dbReference type="SMART" id="SM00382">
    <property type="entry name" value="AAA"/>
    <property type="match status" value="1"/>
</dbReference>
<dbReference type="RefSeq" id="WP_226372256.1">
    <property type="nucleotide sequence ID" value="NZ_CP023275.1"/>
</dbReference>